<organism evidence="2 3">
    <name type="scientific">Spirosoma liriopis</name>
    <dbReference type="NCBI Taxonomy" id="2937440"/>
    <lineage>
        <taxon>Bacteria</taxon>
        <taxon>Pseudomonadati</taxon>
        <taxon>Bacteroidota</taxon>
        <taxon>Cytophagia</taxon>
        <taxon>Cytophagales</taxon>
        <taxon>Cytophagaceae</taxon>
        <taxon>Spirosoma</taxon>
    </lineage>
</organism>
<dbReference type="PROSITE" id="PS51257">
    <property type="entry name" value="PROKAR_LIPOPROTEIN"/>
    <property type="match status" value="1"/>
</dbReference>
<gene>
    <name evidence="2" type="ORF">M0L20_29825</name>
</gene>
<dbReference type="Gene3D" id="2.60.120.260">
    <property type="entry name" value="Galactose-binding domain-like"/>
    <property type="match status" value="1"/>
</dbReference>
<accession>A0ABT0HWU8</accession>
<sequence length="201" mass="21508">MKSLRLLLALPVLTSSLFLAACKKEETQPQTALPANGLLVNGNIDQSAQGWFFGTDSTKPTNPNGYTSGASTEAYSSPQYSLKISCSQVKDTATFCFYGQQFIPFKTIPIGAKLTLTAKIKTALVGPGVSLAIRGDKGNTSAVVFVSSQDKTSITGTRDFTEYSVTLDSFPGGIDNLLVYLVYLPKTTGSVYFDDLSLMVN</sequence>
<dbReference type="EMBL" id="JALPRF010000017">
    <property type="protein sequence ID" value="MCK8496103.1"/>
    <property type="molecule type" value="Genomic_DNA"/>
</dbReference>
<keyword evidence="3" id="KW-1185">Reference proteome</keyword>
<reference evidence="2 3" key="1">
    <citation type="submission" date="2022-04" db="EMBL/GenBank/DDBJ databases">
        <title>Spirosoma sp. strain RP8 genome sequencing and assembly.</title>
        <authorList>
            <person name="Jung Y."/>
        </authorList>
    </citation>
    <scope>NUCLEOTIDE SEQUENCE [LARGE SCALE GENOMIC DNA]</scope>
    <source>
        <strain evidence="2 3">RP8</strain>
    </source>
</reference>
<evidence type="ECO:0000313" key="2">
    <source>
        <dbReference type="EMBL" id="MCK8496103.1"/>
    </source>
</evidence>
<keyword evidence="1" id="KW-0732">Signal</keyword>
<feature type="signal peptide" evidence="1">
    <location>
        <begin position="1"/>
        <end position="20"/>
    </location>
</feature>
<evidence type="ECO:0000256" key="1">
    <source>
        <dbReference type="SAM" id="SignalP"/>
    </source>
</evidence>
<evidence type="ECO:0000313" key="3">
    <source>
        <dbReference type="Proteomes" id="UP001202180"/>
    </source>
</evidence>
<feature type="chain" id="PRO_5045759123" evidence="1">
    <location>
        <begin position="21"/>
        <end position="201"/>
    </location>
</feature>
<dbReference type="RefSeq" id="WP_248480985.1">
    <property type="nucleotide sequence ID" value="NZ_JALPRF010000017.1"/>
</dbReference>
<protein>
    <submittedName>
        <fullName evidence="2">Uncharacterized protein</fullName>
    </submittedName>
</protein>
<proteinExistence type="predicted"/>
<comment type="caution">
    <text evidence="2">The sequence shown here is derived from an EMBL/GenBank/DDBJ whole genome shotgun (WGS) entry which is preliminary data.</text>
</comment>
<dbReference type="Proteomes" id="UP001202180">
    <property type="component" value="Unassembled WGS sequence"/>
</dbReference>
<name>A0ABT0HWU8_9BACT</name>